<accession>A0AAD5PZ54</accession>
<keyword evidence="9 10" id="KW-0807">Transducer</keyword>
<dbReference type="PANTHER" id="PTHR24241:SF161">
    <property type="entry name" value="G-PROTEIN COUPLED RECEPTORS FAMILY 1 PROFILE DOMAIN-CONTAINING PROTEIN"/>
    <property type="match status" value="1"/>
</dbReference>
<evidence type="ECO:0000256" key="10">
    <source>
        <dbReference type="RuleBase" id="RU046427"/>
    </source>
</evidence>
<organism evidence="13 14">
    <name type="scientific">Daphnia sinensis</name>
    <dbReference type="NCBI Taxonomy" id="1820382"/>
    <lineage>
        <taxon>Eukaryota</taxon>
        <taxon>Metazoa</taxon>
        <taxon>Ecdysozoa</taxon>
        <taxon>Arthropoda</taxon>
        <taxon>Crustacea</taxon>
        <taxon>Branchiopoda</taxon>
        <taxon>Diplostraca</taxon>
        <taxon>Cladocera</taxon>
        <taxon>Anomopoda</taxon>
        <taxon>Daphniidae</taxon>
        <taxon>Daphnia</taxon>
        <taxon>Daphnia similis group</taxon>
    </lineage>
</organism>
<dbReference type="PRINTS" id="PR00237">
    <property type="entry name" value="GPCRRHODOPSN"/>
</dbReference>
<dbReference type="GO" id="GO:0042277">
    <property type="term" value="F:peptide binding"/>
    <property type="evidence" value="ECO:0007669"/>
    <property type="project" value="TreeGrafter"/>
</dbReference>
<feature type="compositionally biased region" description="Basic residues" evidence="11">
    <location>
        <begin position="453"/>
        <end position="467"/>
    </location>
</feature>
<keyword evidence="3 10" id="KW-0812">Transmembrane</keyword>
<keyword evidence="4 10" id="KW-1133">Transmembrane helix</keyword>
<feature type="domain" description="G-protein coupled receptors family 1 profile" evidence="12">
    <location>
        <begin position="44"/>
        <end position="403"/>
    </location>
</feature>
<keyword evidence="8 10" id="KW-0325">Glycoprotein</keyword>
<dbReference type="CDD" id="cd15196">
    <property type="entry name" value="7tmA_Vasopressin_Oxytocin"/>
    <property type="match status" value="1"/>
</dbReference>
<keyword evidence="2" id="KW-1003">Cell membrane</keyword>
<dbReference type="Gene3D" id="1.20.1070.10">
    <property type="entry name" value="Rhodopsin 7-helix transmembrane proteins"/>
    <property type="match status" value="1"/>
</dbReference>
<dbReference type="SUPFAM" id="SSF81321">
    <property type="entry name" value="Family A G protein-coupled receptor-like"/>
    <property type="match status" value="1"/>
</dbReference>
<dbReference type="Proteomes" id="UP000820818">
    <property type="component" value="Linkage Group LG3"/>
</dbReference>
<protein>
    <submittedName>
        <fullName evidence="13">Oxytocin/vasopressin receptor-like protein</fullName>
    </submittedName>
</protein>
<reference evidence="13 14" key="1">
    <citation type="submission" date="2022-05" db="EMBL/GenBank/DDBJ databases">
        <title>A multi-omics perspective on studying reproductive biology in Daphnia sinensis.</title>
        <authorList>
            <person name="Jia J."/>
        </authorList>
    </citation>
    <scope>NUCLEOTIDE SEQUENCE [LARGE SCALE GENOMIC DNA]</scope>
    <source>
        <strain evidence="13 14">WSL</strain>
    </source>
</reference>
<keyword evidence="7 10" id="KW-0675">Receptor</keyword>
<evidence type="ECO:0000256" key="8">
    <source>
        <dbReference type="ARBA" id="ARBA00023180"/>
    </source>
</evidence>
<dbReference type="Pfam" id="PF00001">
    <property type="entry name" value="7tm_1"/>
    <property type="match status" value="1"/>
</dbReference>
<dbReference type="InterPro" id="IPR017452">
    <property type="entry name" value="GPCR_Rhodpsn_7TM"/>
</dbReference>
<evidence type="ECO:0000256" key="3">
    <source>
        <dbReference type="ARBA" id="ARBA00022692"/>
    </source>
</evidence>
<evidence type="ECO:0000313" key="13">
    <source>
        <dbReference type="EMBL" id="KAI9560700.1"/>
    </source>
</evidence>
<comment type="subcellular location">
    <subcellularLocation>
        <location evidence="1 10">Cell membrane</location>
        <topology evidence="1 10">Multi-pass membrane protein</topology>
    </subcellularLocation>
</comment>
<evidence type="ECO:0000256" key="6">
    <source>
        <dbReference type="ARBA" id="ARBA00023136"/>
    </source>
</evidence>
<dbReference type="PROSITE" id="PS50262">
    <property type="entry name" value="G_PROTEIN_RECEP_F1_2"/>
    <property type="match status" value="1"/>
</dbReference>
<evidence type="ECO:0000256" key="4">
    <source>
        <dbReference type="ARBA" id="ARBA00022989"/>
    </source>
</evidence>
<dbReference type="GO" id="GO:0005000">
    <property type="term" value="F:vasopressin receptor activity"/>
    <property type="evidence" value="ECO:0007669"/>
    <property type="project" value="InterPro"/>
</dbReference>
<comment type="similarity">
    <text evidence="10">Belongs to the G-protein coupled receptor 1 family. Vasopressin/oxytocin receptor subfamily.</text>
</comment>
<dbReference type="GO" id="GO:0032870">
    <property type="term" value="P:cellular response to hormone stimulus"/>
    <property type="evidence" value="ECO:0007669"/>
    <property type="project" value="TreeGrafter"/>
</dbReference>
<evidence type="ECO:0000256" key="9">
    <source>
        <dbReference type="ARBA" id="ARBA00023224"/>
    </source>
</evidence>
<dbReference type="PROSITE" id="PS00237">
    <property type="entry name" value="G_PROTEIN_RECEP_F1_1"/>
    <property type="match status" value="1"/>
</dbReference>
<dbReference type="PRINTS" id="PR00896">
    <property type="entry name" value="VASOPRESSINR"/>
</dbReference>
<evidence type="ECO:0000313" key="14">
    <source>
        <dbReference type="Proteomes" id="UP000820818"/>
    </source>
</evidence>
<gene>
    <name evidence="13" type="ORF">GHT06_011650</name>
</gene>
<feature type="transmembrane region" description="Helical" evidence="10">
    <location>
        <begin position="31"/>
        <end position="53"/>
    </location>
</feature>
<name>A0AAD5PZ54_9CRUS</name>
<feature type="transmembrane region" description="Helical" evidence="10">
    <location>
        <begin position="146"/>
        <end position="166"/>
    </location>
</feature>
<evidence type="ECO:0000256" key="5">
    <source>
        <dbReference type="ARBA" id="ARBA00023040"/>
    </source>
</evidence>
<feature type="transmembrane region" description="Helical" evidence="10">
    <location>
        <begin position="191"/>
        <end position="214"/>
    </location>
</feature>
<dbReference type="AlphaFoldDB" id="A0AAD5PZ54"/>
<dbReference type="PANTHER" id="PTHR24241">
    <property type="entry name" value="NEUROPEPTIDE RECEPTOR-RELATED G-PROTEIN COUPLED RECEPTOR"/>
    <property type="match status" value="1"/>
</dbReference>
<feature type="transmembrane region" description="Helical" evidence="10">
    <location>
        <begin position="104"/>
        <end position="125"/>
    </location>
</feature>
<evidence type="ECO:0000256" key="11">
    <source>
        <dbReference type="SAM" id="MobiDB-lite"/>
    </source>
</evidence>
<proteinExistence type="inferred from homology"/>
<evidence type="ECO:0000259" key="12">
    <source>
        <dbReference type="PROSITE" id="PS50262"/>
    </source>
</evidence>
<feature type="transmembrane region" description="Helical" evidence="10">
    <location>
        <begin position="384"/>
        <end position="406"/>
    </location>
</feature>
<feature type="transmembrane region" description="Helical" evidence="10">
    <location>
        <begin position="348"/>
        <end position="372"/>
    </location>
</feature>
<sequence>MEGSSLLFNMTNITTELPSSSRDEKLASIEIGTLSFILLLAVTSNLTMLIAIWRQRRNRPLSRMYFFMMHLSLADLLVALFNILPQLAWDITYRFHGGDVLCRFVKYTQIMTLYLSTYILMFMAVDRYRAVCCRNLHWNSLKVAKCFVVASWVMSMLFAIPQAVIFHEEEISVGVTDCWVQFAEPWGAKAYVTWFVVSIFGAPLLVVAVCYGVICRQIWIYSQSAQPSLLPSDNSAVPSHSSITETGSTLSVMRRWFLRAGMRWQKSRTSSNGVKNNSAMASQLSDTIPMRSLGTQQASNPPCTENKISRMLPQPPPAAPQRCQQMSLRRSNSNQNRITKAKMKTIKLTLAVVLCFVACWAPFCITQLIMVYCPPTSQADVSPVAVIILLLASLNSCSNPWIYLAFSGSLLNQMRVCLGLRWLRGQDKDSIGEDDRRGAAGPAGGQPADTNHRFGRGPRRTQTRGQHRQALAEQQLIPADGQLPAVLATKCTRADIVTQLGNTKKLQFQQNH</sequence>
<dbReference type="EMBL" id="WJBH02000003">
    <property type="protein sequence ID" value="KAI9560700.1"/>
    <property type="molecule type" value="Genomic_DNA"/>
</dbReference>
<keyword evidence="5 10" id="KW-0297">G-protein coupled receptor</keyword>
<feature type="region of interest" description="Disordered" evidence="11">
    <location>
        <begin position="431"/>
        <end position="469"/>
    </location>
</feature>
<evidence type="ECO:0000256" key="1">
    <source>
        <dbReference type="ARBA" id="ARBA00004651"/>
    </source>
</evidence>
<evidence type="ECO:0000256" key="2">
    <source>
        <dbReference type="ARBA" id="ARBA00022475"/>
    </source>
</evidence>
<evidence type="ECO:0000256" key="7">
    <source>
        <dbReference type="ARBA" id="ARBA00023170"/>
    </source>
</evidence>
<keyword evidence="6 10" id="KW-0472">Membrane</keyword>
<dbReference type="InterPro" id="IPR001817">
    <property type="entry name" value="Vasoprsn_rcpt"/>
</dbReference>
<keyword evidence="14" id="KW-1185">Reference proteome</keyword>
<feature type="transmembrane region" description="Helical" evidence="10">
    <location>
        <begin position="65"/>
        <end position="84"/>
    </location>
</feature>
<comment type="caution">
    <text evidence="13">The sequence shown here is derived from an EMBL/GenBank/DDBJ whole genome shotgun (WGS) entry which is preliminary data.</text>
</comment>
<dbReference type="GO" id="GO:0005886">
    <property type="term" value="C:plasma membrane"/>
    <property type="evidence" value="ECO:0007669"/>
    <property type="project" value="UniProtKB-SubCell"/>
</dbReference>
<dbReference type="InterPro" id="IPR000276">
    <property type="entry name" value="GPCR_Rhodpsn"/>
</dbReference>